<reference evidence="4 5" key="1">
    <citation type="submission" date="2024-10" db="EMBL/GenBank/DDBJ databases">
        <title>Updated reference genomes for cyclostephanoid diatoms.</title>
        <authorList>
            <person name="Roberts W.R."/>
            <person name="Alverson A.J."/>
        </authorList>
    </citation>
    <scope>NUCLEOTIDE SEQUENCE [LARGE SCALE GENOMIC DNA]</scope>
    <source>
        <strain evidence="4 5">AJA010-31</strain>
    </source>
</reference>
<evidence type="ECO:0000313" key="4">
    <source>
        <dbReference type="EMBL" id="KAL3785576.1"/>
    </source>
</evidence>
<feature type="domain" description="EF-hand" evidence="3">
    <location>
        <begin position="66"/>
        <end position="101"/>
    </location>
</feature>
<accession>A0ABD3PCW6</accession>
<feature type="compositionally biased region" description="Basic residues" evidence="2">
    <location>
        <begin position="27"/>
        <end position="39"/>
    </location>
</feature>
<dbReference type="PROSITE" id="PS00018">
    <property type="entry name" value="EF_HAND_1"/>
    <property type="match status" value="1"/>
</dbReference>
<feature type="compositionally biased region" description="Polar residues" evidence="2">
    <location>
        <begin position="11"/>
        <end position="21"/>
    </location>
</feature>
<proteinExistence type="predicted"/>
<dbReference type="InterPro" id="IPR011992">
    <property type="entry name" value="EF-hand-dom_pair"/>
</dbReference>
<dbReference type="PROSITE" id="PS50222">
    <property type="entry name" value="EF_HAND_2"/>
    <property type="match status" value="1"/>
</dbReference>
<evidence type="ECO:0000256" key="2">
    <source>
        <dbReference type="SAM" id="MobiDB-lite"/>
    </source>
</evidence>
<dbReference type="EMBL" id="JALLPJ020000686">
    <property type="protein sequence ID" value="KAL3785576.1"/>
    <property type="molecule type" value="Genomic_DNA"/>
</dbReference>
<name>A0ABD3PCW6_9STRA</name>
<evidence type="ECO:0000259" key="3">
    <source>
        <dbReference type="PROSITE" id="PS50222"/>
    </source>
</evidence>
<gene>
    <name evidence="4" type="ORF">ACHAWO_009410</name>
</gene>
<evidence type="ECO:0000256" key="1">
    <source>
        <dbReference type="ARBA" id="ARBA00022837"/>
    </source>
</evidence>
<dbReference type="InterPro" id="IPR002048">
    <property type="entry name" value="EF_hand_dom"/>
</dbReference>
<organism evidence="4 5">
    <name type="scientific">Cyclotella atomus</name>
    <dbReference type="NCBI Taxonomy" id="382360"/>
    <lineage>
        <taxon>Eukaryota</taxon>
        <taxon>Sar</taxon>
        <taxon>Stramenopiles</taxon>
        <taxon>Ochrophyta</taxon>
        <taxon>Bacillariophyta</taxon>
        <taxon>Coscinodiscophyceae</taxon>
        <taxon>Thalassiosirophycidae</taxon>
        <taxon>Stephanodiscales</taxon>
        <taxon>Stephanodiscaceae</taxon>
        <taxon>Cyclotella</taxon>
    </lineage>
</organism>
<dbReference type="AlphaFoldDB" id="A0ABD3PCW6"/>
<sequence>MPPSPLEDSATVDSGSSNSGMLDSPTKKKRRSSFTVKKRHGRKTLIRDLSLSQQEKACKFDLNGDGELDEAELAMMKYDKDGDGDLTALEIHAIVEDLLRDRGSIHAMRRIIIALSCFVFILSLSNLGTSIASALLVKETTADTATAEMKIVGTQDVMGTQASAETFEALEMDVDTRRARRAMVVQSLLEDPQGEHHHRFLAKGKVKCTGQKKCDGDISFDVNVMRQSDVENIKTKCDQGRIVNVKRSFPGGSKDSKGLCNSGTSITIKQKKMTEKYIKGPRKDKKKPGFQMNVRSNGVDTNFDCDGKDCYLSGDNLLNGPGGPCNLNHGSDDCKPDLVCIQSKNDVTSGTCSVAFWDEATWYVDWDNDQCVQNCEGAPNCGGLAGRWDEQFTSYTLCCDTFFSYLGGGYNKCVPDLDWHFGLGRDCTDNPNICKGEFQCKSLKDFDRSYCA</sequence>
<keyword evidence="5" id="KW-1185">Reference proteome</keyword>
<dbReference type="SUPFAM" id="SSF47473">
    <property type="entry name" value="EF-hand"/>
    <property type="match status" value="1"/>
</dbReference>
<keyword evidence="1" id="KW-0106">Calcium</keyword>
<comment type="caution">
    <text evidence="4">The sequence shown here is derived from an EMBL/GenBank/DDBJ whole genome shotgun (WGS) entry which is preliminary data.</text>
</comment>
<evidence type="ECO:0000313" key="5">
    <source>
        <dbReference type="Proteomes" id="UP001530400"/>
    </source>
</evidence>
<feature type="region of interest" description="Disordered" evidence="2">
    <location>
        <begin position="1"/>
        <end position="39"/>
    </location>
</feature>
<protein>
    <recommendedName>
        <fullName evidence="3">EF-hand domain-containing protein</fullName>
    </recommendedName>
</protein>
<dbReference type="Proteomes" id="UP001530400">
    <property type="component" value="Unassembled WGS sequence"/>
</dbReference>
<dbReference type="InterPro" id="IPR018247">
    <property type="entry name" value="EF_Hand_1_Ca_BS"/>
</dbReference>